<organism evidence="8 9">
    <name type="scientific">Hymenobacter ginkgonis</name>
    <dbReference type="NCBI Taxonomy" id="2682976"/>
    <lineage>
        <taxon>Bacteria</taxon>
        <taxon>Pseudomonadati</taxon>
        <taxon>Bacteroidota</taxon>
        <taxon>Cytophagia</taxon>
        <taxon>Cytophagales</taxon>
        <taxon>Hymenobacteraceae</taxon>
        <taxon>Hymenobacter</taxon>
    </lineage>
</organism>
<feature type="transmembrane region" description="Helical" evidence="5">
    <location>
        <begin position="781"/>
        <end position="801"/>
    </location>
</feature>
<dbReference type="Pfam" id="PF02518">
    <property type="entry name" value="HATPase_c"/>
    <property type="match status" value="1"/>
</dbReference>
<sequence length="1106" mass="122218">MKIKGVLAALLFFCTCAVGLAQPARLSFEAITTTQGLSNNSVTAIRQDSKGFMWFGTAAGLSKYDGYNFTVFRANPQKTPNSLHNDIIWGIQEDQRGQLWISTLGDGLYQLNEQTQQLTAHRLSTLPGRQYMNIFYSIYQESPKVLWVGSQLGLVRFDLDSKRMRLYPLPAPNEVVFCITQDQAGHLWVGTKMGLYRFDGQTGYYSLVRLLNQPLAKQPLVSALYLDGAGVLWVGTNGEALFKLGAQGAGLFKVDTHKALPSATAYQAGGLVKKNIALNGIVSYSGELWVATDEGLQQIDPSTNRVRTYRANPFSANTLSSSNILSLYPDRDGNLWVGTDNGVNKVVNRTKQFLAYQVKPAMPSVRIIDNTVTSILQDHTGTIWLGNHVKGLYRFDPRQDSITHQSAAPKNPHALLSNHVWAIFEDRRKRLWVSTLEGLHLFDASTGRTVRYPAKIPVQYIAEAPDGQLWIGGKKGIASFNPATGRYHYLDTAIVAGFNFVTGLVVSHTGNLWIAQQGALQQFNPHTATQTHYQPSLPLKSGELTDGDVTTLFEDSRGLIWVGTARGGLNCFNPATQTFSVIPAKTARATSAIAGIVEDDKGNLWVSTENGIFRYDIRTKVFRPYDSTDGLPASEFTKGSASRSGKTLLFGSVNGFVVFNPDSIRDNPVKPAVYITGLKILGKSRLLPPSKKVVLAHTENAVEFSFVALNYHSPEKNQYAYKLEGIDADWVKSGTRRFANYTKLPPATYVFRVKASNDDGVWNDQGTSLTIVITSPWWQTWWAYLLYSLLVGAILWAVSTYRSRALQRANRLLEQKVTERTQQVQQQKEEIELQRDNLNQALTELKVTQQHLIQQEKLASLGELTAGIAHEIQNPLNFVNNFAEVSAELVEELIEEQQKAERDLLLEAALLTDVSANLHKILTHGQRASTIIKGMVEHARTSVGASQPTNLNALVNDYLHTSYRAQRARDSAFACTLATHFDATIGQVDIVPQEMGRALMNLFINAFYAVSERQKQGASAYQPTVRVSTSKMSTGIEIRVNDNGSGISESIQPKIFQPFFTTKPAGQGIGLGLSLAYDIITKGHGGTLTVKSHASYGTEFVIYLPD</sequence>
<dbReference type="CDD" id="cd00082">
    <property type="entry name" value="HisKA"/>
    <property type="match status" value="1"/>
</dbReference>
<keyword evidence="5" id="KW-1133">Transmembrane helix</keyword>
<dbReference type="InterPro" id="IPR015943">
    <property type="entry name" value="WD40/YVTN_repeat-like_dom_sf"/>
</dbReference>
<dbReference type="Gene3D" id="1.10.287.130">
    <property type="match status" value="1"/>
</dbReference>
<dbReference type="PROSITE" id="PS50109">
    <property type="entry name" value="HIS_KIN"/>
    <property type="match status" value="1"/>
</dbReference>
<protein>
    <recommendedName>
        <fullName evidence="2">histidine kinase</fullName>
        <ecNumber evidence="2">2.7.13.3</ecNumber>
    </recommendedName>
</protein>
<dbReference type="SUPFAM" id="SSF63829">
    <property type="entry name" value="Calcium-dependent phosphotriesterase"/>
    <property type="match status" value="3"/>
</dbReference>
<dbReference type="Proteomes" id="UP000441336">
    <property type="component" value="Unassembled WGS sequence"/>
</dbReference>
<evidence type="ECO:0000256" key="1">
    <source>
        <dbReference type="ARBA" id="ARBA00000085"/>
    </source>
</evidence>
<dbReference type="EC" id="2.7.13.3" evidence="2"/>
<dbReference type="Pfam" id="PF07494">
    <property type="entry name" value="Reg_prop"/>
    <property type="match status" value="7"/>
</dbReference>
<dbReference type="Gene3D" id="2.130.10.10">
    <property type="entry name" value="YVTN repeat-like/Quinoprotein amine dehydrogenase"/>
    <property type="match status" value="2"/>
</dbReference>
<accession>A0A7K1THA5</accession>
<dbReference type="SUPFAM" id="SSF47384">
    <property type="entry name" value="Homodimeric domain of signal transducing histidine kinase"/>
    <property type="match status" value="1"/>
</dbReference>
<gene>
    <name evidence="8" type="ORF">GO988_14600</name>
</gene>
<evidence type="ECO:0000256" key="6">
    <source>
        <dbReference type="SAM" id="SignalP"/>
    </source>
</evidence>
<dbReference type="InterPro" id="IPR005467">
    <property type="entry name" value="His_kinase_dom"/>
</dbReference>
<dbReference type="GO" id="GO:0000155">
    <property type="term" value="F:phosphorelay sensor kinase activity"/>
    <property type="evidence" value="ECO:0007669"/>
    <property type="project" value="InterPro"/>
</dbReference>
<dbReference type="SMART" id="SM00388">
    <property type="entry name" value="HisKA"/>
    <property type="match status" value="1"/>
</dbReference>
<dbReference type="PRINTS" id="PR00344">
    <property type="entry name" value="BCTRLSENSOR"/>
</dbReference>
<evidence type="ECO:0000256" key="5">
    <source>
        <dbReference type="SAM" id="Phobius"/>
    </source>
</evidence>
<dbReference type="InterPro" id="IPR036890">
    <property type="entry name" value="HATPase_C_sf"/>
</dbReference>
<evidence type="ECO:0000256" key="4">
    <source>
        <dbReference type="SAM" id="Coils"/>
    </source>
</evidence>
<name>A0A7K1THA5_9BACT</name>
<keyword evidence="3" id="KW-0597">Phosphoprotein</keyword>
<comment type="caution">
    <text evidence="8">The sequence shown here is derived from an EMBL/GenBank/DDBJ whole genome shotgun (WGS) entry which is preliminary data.</text>
</comment>
<dbReference type="SMART" id="SM00387">
    <property type="entry name" value="HATPase_c"/>
    <property type="match status" value="1"/>
</dbReference>
<dbReference type="InterPro" id="IPR003594">
    <property type="entry name" value="HATPase_dom"/>
</dbReference>
<feature type="domain" description="Histidine kinase" evidence="7">
    <location>
        <begin position="867"/>
        <end position="1106"/>
    </location>
</feature>
<feature type="chain" id="PRO_5029741214" description="histidine kinase" evidence="6">
    <location>
        <begin position="22"/>
        <end position="1106"/>
    </location>
</feature>
<keyword evidence="4" id="KW-0175">Coiled coil</keyword>
<keyword evidence="9" id="KW-1185">Reference proteome</keyword>
<dbReference type="InterPro" id="IPR036097">
    <property type="entry name" value="HisK_dim/P_sf"/>
</dbReference>
<evidence type="ECO:0000256" key="3">
    <source>
        <dbReference type="ARBA" id="ARBA00022553"/>
    </source>
</evidence>
<dbReference type="Gene3D" id="3.30.565.10">
    <property type="entry name" value="Histidine kinase-like ATPase, C-terminal domain"/>
    <property type="match status" value="1"/>
</dbReference>
<dbReference type="InterPro" id="IPR011110">
    <property type="entry name" value="Reg_prop"/>
</dbReference>
<evidence type="ECO:0000313" key="8">
    <source>
        <dbReference type="EMBL" id="MVN77561.1"/>
    </source>
</evidence>
<dbReference type="InterPro" id="IPR013783">
    <property type="entry name" value="Ig-like_fold"/>
</dbReference>
<evidence type="ECO:0000313" key="9">
    <source>
        <dbReference type="Proteomes" id="UP000441336"/>
    </source>
</evidence>
<dbReference type="PANTHER" id="PTHR43547">
    <property type="entry name" value="TWO-COMPONENT HISTIDINE KINASE"/>
    <property type="match status" value="1"/>
</dbReference>
<dbReference type="InterPro" id="IPR004358">
    <property type="entry name" value="Sig_transdc_His_kin-like_C"/>
</dbReference>
<keyword evidence="6" id="KW-0732">Signal</keyword>
<evidence type="ECO:0000256" key="2">
    <source>
        <dbReference type="ARBA" id="ARBA00012438"/>
    </source>
</evidence>
<dbReference type="Pfam" id="PF07495">
    <property type="entry name" value="Y_Y_Y"/>
    <property type="match status" value="1"/>
</dbReference>
<dbReference type="InterPro" id="IPR011123">
    <property type="entry name" value="Y_Y_Y"/>
</dbReference>
<reference evidence="8 9" key="1">
    <citation type="submission" date="2019-12" db="EMBL/GenBank/DDBJ databases">
        <title>Hymenobacter sp. HMF4947 Genome sequencing and assembly.</title>
        <authorList>
            <person name="Kang H."/>
            <person name="Cha I."/>
            <person name="Kim H."/>
            <person name="Joh K."/>
        </authorList>
    </citation>
    <scope>NUCLEOTIDE SEQUENCE [LARGE SCALE GENOMIC DNA]</scope>
    <source>
        <strain evidence="8 9">HMF4947</strain>
    </source>
</reference>
<dbReference type="PANTHER" id="PTHR43547:SF2">
    <property type="entry name" value="HYBRID SIGNAL TRANSDUCTION HISTIDINE KINASE C"/>
    <property type="match status" value="1"/>
</dbReference>
<comment type="catalytic activity">
    <reaction evidence="1">
        <text>ATP + protein L-histidine = ADP + protein N-phospho-L-histidine.</text>
        <dbReference type="EC" id="2.7.13.3"/>
    </reaction>
</comment>
<feature type="signal peptide" evidence="6">
    <location>
        <begin position="1"/>
        <end position="21"/>
    </location>
</feature>
<dbReference type="AlphaFoldDB" id="A0A7K1THA5"/>
<keyword evidence="5" id="KW-0472">Membrane</keyword>
<dbReference type="EMBL" id="WQKZ01000003">
    <property type="protein sequence ID" value="MVN77561.1"/>
    <property type="molecule type" value="Genomic_DNA"/>
</dbReference>
<evidence type="ECO:0000259" key="7">
    <source>
        <dbReference type="PROSITE" id="PS50109"/>
    </source>
</evidence>
<feature type="coiled-coil region" evidence="4">
    <location>
        <begin position="810"/>
        <end position="848"/>
    </location>
</feature>
<dbReference type="SUPFAM" id="SSF55874">
    <property type="entry name" value="ATPase domain of HSP90 chaperone/DNA topoisomerase II/histidine kinase"/>
    <property type="match status" value="1"/>
</dbReference>
<proteinExistence type="predicted"/>
<dbReference type="InterPro" id="IPR003661">
    <property type="entry name" value="HisK_dim/P_dom"/>
</dbReference>
<keyword evidence="5" id="KW-0812">Transmembrane</keyword>
<dbReference type="Gene3D" id="2.60.40.10">
    <property type="entry name" value="Immunoglobulins"/>
    <property type="match status" value="1"/>
</dbReference>